<evidence type="ECO:0000313" key="2">
    <source>
        <dbReference type="Proteomes" id="UP000823388"/>
    </source>
</evidence>
<evidence type="ECO:0000313" key="1">
    <source>
        <dbReference type="EMBL" id="KAG2564821.1"/>
    </source>
</evidence>
<sequence>MASTDVMLSSPVASDGLKSKFLASLALAVVQAPADASSSKRQQVKIATKQQQMKPRFALELDVLNCFDTLVSL</sequence>
<proteinExistence type="predicted"/>
<protein>
    <submittedName>
        <fullName evidence="1">Uncharacterized protein</fullName>
    </submittedName>
</protein>
<dbReference type="AlphaFoldDB" id="A0A8T0PR17"/>
<dbReference type="Proteomes" id="UP000823388">
    <property type="component" value="Chromosome 7N"/>
</dbReference>
<comment type="caution">
    <text evidence="1">The sequence shown here is derived from an EMBL/GenBank/DDBJ whole genome shotgun (WGS) entry which is preliminary data.</text>
</comment>
<gene>
    <name evidence="1" type="ORF">PVAP13_7NG022000</name>
</gene>
<keyword evidence="2" id="KW-1185">Reference proteome</keyword>
<name>A0A8T0PR17_PANVG</name>
<organism evidence="1 2">
    <name type="scientific">Panicum virgatum</name>
    <name type="common">Blackwell switchgrass</name>
    <dbReference type="NCBI Taxonomy" id="38727"/>
    <lineage>
        <taxon>Eukaryota</taxon>
        <taxon>Viridiplantae</taxon>
        <taxon>Streptophyta</taxon>
        <taxon>Embryophyta</taxon>
        <taxon>Tracheophyta</taxon>
        <taxon>Spermatophyta</taxon>
        <taxon>Magnoliopsida</taxon>
        <taxon>Liliopsida</taxon>
        <taxon>Poales</taxon>
        <taxon>Poaceae</taxon>
        <taxon>PACMAD clade</taxon>
        <taxon>Panicoideae</taxon>
        <taxon>Panicodae</taxon>
        <taxon>Paniceae</taxon>
        <taxon>Panicinae</taxon>
        <taxon>Panicum</taxon>
        <taxon>Panicum sect. Hiantes</taxon>
    </lineage>
</organism>
<accession>A0A8T0PR17</accession>
<dbReference type="EMBL" id="CM029050">
    <property type="protein sequence ID" value="KAG2564821.1"/>
    <property type="molecule type" value="Genomic_DNA"/>
</dbReference>
<reference evidence="1" key="1">
    <citation type="submission" date="2020-05" db="EMBL/GenBank/DDBJ databases">
        <title>WGS assembly of Panicum virgatum.</title>
        <authorList>
            <person name="Lovell J.T."/>
            <person name="Jenkins J."/>
            <person name="Shu S."/>
            <person name="Juenger T.E."/>
            <person name="Schmutz J."/>
        </authorList>
    </citation>
    <scope>NUCLEOTIDE SEQUENCE</scope>
    <source>
        <strain evidence="1">AP13</strain>
    </source>
</reference>